<sequence length="181" mass="19234">MAVSLCEWVVGWRSPYDEEEQVSRGGPWPSPPTEGALADLLKGGEWSDDLPGTPELKARPGPEGAEKSRGTGAAVMACGFGPAAGDTGPWTTVDVSTPPPEGSSSGEQHNHSCLRGVRAPRRGWPVDLKSGEARPSQLPLGPERGPAETPTLRLEALPRRTGRQVPWMEAHCVDLQTRGLS</sequence>
<dbReference type="Proteomes" id="UP001066276">
    <property type="component" value="Chromosome 3_2"/>
</dbReference>
<organism evidence="2 3">
    <name type="scientific">Pleurodeles waltl</name>
    <name type="common">Iberian ribbed newt</name>
    <dbReference type="NCBI Taxonomy" id="8319"/>
    <lineage>
        <taxon>Eukaryota</taxon>
        <taxon>Metazoa</taxon>
        <taxon>Chordata</taxon>
        <taxon>Craniata</taxon>
        <taxon>Vertebrata</taxon>
        <taxon>Euteleostomi</taxon>
        <taxon>Amphibia</taxon>
        <taxon>Batrachia</taxon>
        <taxon>Caudata</taxon>
        <taxon>Salamandroidea</taxon>
        <taxon>Salamandridae</taxon>
        <taxon>Pleurodelinae</taxon>
        <taxon>Pleurodeles</taxon>
    </lineage>
</organism>
<proteinExistence type="predicted"/>
<dbReference type="AlphaFoldDB" id="A0AAV7TYG7"/>
<reference evidence="2" key="1">
    <citation type="journal article" date="2022" name="bioRxiv">
        <title>Sequencing and chromosome-scale assembly of the giantPleurodeles waltlgenome.</title>
        <authorList>
            <person name="Brown T."/>
            <person name="Elewa A."/>
            <person name="Iarovenko S."/>
            <person name="Subramanian E."/>
            <person name="Araus A.J."/>
            <person name="Petzold A."/>
            <person name="Susuki M."/>
            <person name="Suzuki K.-i.T."/>
            <person name="Hayashi T."/>
            <person name="Toyoda A."/>
            <person name="Oliveira C."/>
            <person name="Osipova E."/>
            <person name="Leigh N.D."/>
            <person name="Simon A."/>
            <person name="Yun M.H."/>
        </authorList>
    </citation>
    <scope>NUCLEOTIDE SEQUENCE</scope>
    <source>
        <strain evidence="2">20211129_DDA</strain>
        <tissue evidence="2">Liver</tissue>
    </source>
</reference>
<protein>
    <submittedName>
        <fullName evidence="2">Uncharacterized protein</fullName>
    </submittedName>
</protein>
<evidence type="ECO:0000256" key="1">
    <source>
        <dbReference type="SAM" id="MobiDB-lite"/>
    </source>
</evidence>
<comment type="caution">
    <text evidence="2">The sequence shown here is derived from an EMBL/GenBank/DDBJ whole genome shotgun (WGS) entry which is preliminary data.</text>
</comment>
<feature type="compositionally biased region" description="Basic and acidic residues" evidence="1">
    <location>
        <begin position="56"/>
        <end position="69"/>
    </location>
</feature>
<evidence type="ECO:0000313" key="2">
    <source>
        <dbReference type="EMBL" id="KAJ1181281.1"/>
    </source>
</evidence>
<name>A0AAV7TYG7_PLEWA</name>
<dbReference type="EMBL" id="JANPWB010000006">
    <property type="protein sequence ID" value="KAJ1181281.1"/>
    <property type="molecule type" value="Genomic_DNA"/>
</dbReference>
<keyword evidence="3" id="KW-1185">Reference proteome</keyword>
<gene>
    <name evidence="2" type="ORF">NDU88_006489</name>
</gene>
<evidence type="ECO:0000313" key="3">
    <source>
        <dbReference type="Proteomes" id="UP001066276"/>
    </source>
</evidence>
<feature type="region of interest" description="Disordered" evidence="1">
    <location>
        <begin position="15"/>
        <end position="151"/>
    </location>
</feature>
<accession>A0AAV7TYG7</accession>